<dbReference type="EMBL" id="CP141531">
    <property type="protein sequence ID" value="WRO06953.1"/>
    <property type="molecule type" value="Genomic_DNA"/>
</dbReference>
<dbReference type="InterPro" id="IPR003772">
    <property type="entry name" value="YceD"/>
</dbReference>
<dbReference type="eggNOG" id="COG1399">
    <property type="taxonomic scope" value="Bacteria"/>
</dbReference>
<dbReference type="AlphaFoldDB" id="A0A0V8M2S9"/>
<dbReference type="Proteomes" id="UP000053577">
    <property type="component" value="Unassembled WGS sequence"/>
</dbReference>
<reference evidence="1 3" key="1">
    <citation type="journal article" date="2015" name="Sci. Rep.">
        <title>A comparative genomics and reductive dehalogenase gene transcription study of two chloroethene-respiring bacteria, Dehalococcoides mccartyi strains MB and 11a.</title>
        <authorList>
            <person name="Low A."/>
            <person name="Shen Z."/>
            <person name="Cheng D."/>
            <person name="Rogers M.J."/>
            <person name="Lee P.K."/>
            <person name="He J."/>
        </authorList>
    </citation>
    <scope>NUCLEOTIDE SEQUENCE [LARGE SCALE GENOMIC DNA]</scope>
    <source>
        <strain evidence="1 3">MB</strain>
    </source>
</reference>
<proteinExistence type="predicted"/>
<dbReference type="Pfam" id="PF02620">
    <property type="entry name" value="YceD"/>
    <property type="match status" value="1"/>
</dbReference>
<evidence type="ECO:0000313" key="2">
    <source>
        <dbReference type="EMBL" id="WRO06953.1"/>
    </source>
</evidence>
<protein>
    <submittedName>
        <fullName evidence="2">DUF177 domain-containing protein</fullName>
    </submittedName>
    <submittedName>
        <fullName evidence="1">Metal-binding protein</fullName>
    </submittedName>
</protein>
<evidence type="ECO:0000313" key="3">
    <source>
        <dbReference type="Proteomes" id="UP000053577"/>
    </source>
</evidence>
<accession>A0A0V8M2S9</accession>
<organism evidence="1 3">
    <name type="scientific">Dehalococcoides mccartyi</name>
    <dbReference type="NCBI Taxonomy" id="61435"/>
    <lineage>
        <taxon>Bacteria</taxon>
        <taxon>Bacillati</taxon>
        <taxon>Chloroflexota</taxon>
        <taxon>Dehalococcoidia</taxon>
        <taxon>Dehalococcoidales</taxon>
        <taxon>Dehalococcoidaceae</taxon>
        <taxon>Dehalococcoides</taxon>
    </lineage>
</organism>
<dbReference type="OrthoDB" id="9790372at2"/>
<evidence type="ECO:0000313" key="1">
    <source>
        <dbReference type="EMBL" id="KSV18069.1"/>
    </source>
</evidence>
<reference evidence="2" key="2">
    <citation type="submission" date="2023-12" db="EMBL/GenBank/DDBJ databases">
        <title>Isolation of organohalide respiring bacteria Dehalococcoides mccartyi strain GPTCE1 in groundwater collected near a chemical plant in Suzhou, China.</title>
        <authorList>
            <person name="Liu G."/>
        </authorList>
    </citation>
    <scope>NUCLEOTIDE SEQUENCE</scope>
    <source>
        <strain evidence="2">GPTCE1</strain>
    </source>
</reference>
<dbReference type="EMBL" id="JGYD01000018">
    <property type="protein sequence ID" value="KSV18069.1"/>
    <property type="molecule type" value="Genomic_DNA"/>
</dbReference>
<gene>
    <name evidence="1" type="ORF">DA01_05360</name>
    <name evidence="2" type="ORF">VLL09_06080</name>
</gene>
<sequence length="147" mass="16566">MLQYNVAQLLKSPIGATRTYQLDDEINLEGSPVRVSGEVTFTRIDRGLLVTGLLDTHMNLSCVRCLKDFSCPVSIRLEERFLPTVDVVHGFEVDNSEELDAFFIDEHHILDLSEIIREGAIMATPMKPLCSGECRGFEYKTNTNLTE</sequence>
<dbReference type="RefSeq" id="WP_041342761.1">
    <property type="nucleotide sequence ID" value="NZ_CP019865.1"/>
</dbReference>
<dbReference type="PATRIC" id="fig|61435.5.peg.1059"/>
<name>A0A0V8M2S9_9CHLR</name>
<dbReference type="Proteomes" id="UP001327986">
    <property type="component" value="Chromosome"/>
</dbReference>